<proteinExistence type="predicted"/>
<reference evidence="4" key="1">
    <citation type="journal article" date="2019" name="Int. J. Syst. Evol. Microbiol.">
        <title>The Global Catalogue of Microorganisms (GCM) 10K type strain sequencing project: providing services to taxonomists for standard genome sequencing and annotation.</title>
        <authorList>
            <consortium name="The Broad Institute Genomics Platform"/>
            <consortium name="The Broad Institute Genome Sequencing Center for Infectious Disease"/>
            <person name="Wu L."/>
            <person name="Ma J."/>
        </authorList>
    </citation>
    <scope>NUCLEOTIDE SEQUENCE [LARGE SCALE GENOMIC DNA]</scope>
    <source>
        <strain evidence="4">WYCCWR 12678</strain>
    </source>
</reference>
<dbReference type="SUPFAM" id="SSF53756">
    <property type="entry name" value="UDP-Glycosyltransferase/glycogen phosphorylase"/>
    <property type="match status" value="1"/>
</dbReference>
<dbReference type="GO" id="GO:0016757">
    <property type="term" value="F:glycosyltransferase activity"/>
    <property type="evidence" value="ECO:0007669"/>
    <property type="project" value="UniProtKB-KW"/>
</dbReference>
<dbReference type="EMBL" id="JBHSHC010000120">
    <property type="protein sequence ID" value="MFC4769241.1"/>
    <property type="molecule type" value="Genomic_DNA"/>
</dbReference>
<name>A0ABV9Q411_9BACL</name>
<dbReference type="PANTHER" id="PTHR45947:SF3">
    <property type="entry name" value="SULFOQUINOVOSYL TRANSFERASE SQD2"/>
    <property type="match status" value="1"/>
</dbReference>
<dbReference type="InterPro" id="IPR050194">
    <property type="entry name" value="Glycosyltransferase_grp1"/>
</dbReference>
<dbReference type="InterPro" id="IPR001296">
    <property type="entry name" value="Glyco_trans_1"/>
</dbReference>
<dbReference type="Proteomes" id="UP001596002">
    <property type="component" value="Unassembled WGS sequence"/>
</dbReference>
<gene>
    <name evidence="3" type="ORF">ACFO8Q_18080</name>
</gene>
<comment type="caution">
    <text evidence="3">The sequence shown here is derived from an EMBL/GenBank/DDBJ whole genome shotgun (WGS) entry which is preliminary data.</text>
</comment>
<dbReference type="CDD" id="cd03801">
    <property type="entry name" value="GT4_PimA-like"/>
    <property type="match status" value="1"/>
</dbReference>
<organism evidence="3 4">
    <name type="scientific">Effusibacillus consociatus</name>
    <dbReference type="NCBI Taxonomy" id="1117041"/>
    <lineage>
        <taxon>Bacteria</taxon>
        <taxon>Bacillati</taxon>
        <taxon>Bacillota</taxon>
        <taxon>Bacilli</taxon>
        <taxon>Bacillales</taxon>
        <taxon>Alicyclobacillaceae</taxon>
        <taxon>Effusibacillus</taxon>
    </lineage>
</organism>
<dbReference type="Pfam" id="PF13439">
    <property type="entry name" value="Glyco_transf_4"/>
    <property type="match status" value="1"/>
</dbReference>
<dbReference type="EC" id="2.4.-.-" evidence="3"/>
<evidence type="ECO:0000313" key="3">
    <source>
        <dbReference type="EMBL" id="MFC4769241.1"/>
    </source>
</evidence>
<dbReference type="InterPro" id="IPR028098">
    <property type="entry name" value="Glyco_trans_4-like_N"/>
</dbReference>
<keyword evidence="4" id="KW-1185">Reference proteome</keyword>
<feature type="domain" description="Glycosyl transferase family 1" evidence="1">
    <location>
        <begin position="215"/>
        <end position="375"/>
    </location>
</feature>
<dbReference type="Pfam" id="PF00534">
    <property type="entry name" value="Glycos_transf_1"/>
    <property type="match status" value="1"/>
</dbReference>
<feature type="domain" description="Glycosyltransferase subfamily 4-like N-terminal" evidence="2">
    <location>
        <begin position="14"/>
        <end position="205"/>
    </location>
</feature>
<dbReference type="Gene3D" id="3.40.50.2000">
    <property type="entry name" value="Glycogen Phosphorylase B"/>
    <property type="match status" value="2"/>
</dbReference>
<dbReference type="PANTHER" id="PTHR45947">
    <property type="entry name" value="SULFOQUINOVOSYL TRANSFERASE SQD2"/>
    <property type="match status" value="1"/>
</dbReference>
<keyword evidence="3" id="KW-0328">Glycosyltransferase</keyword>
<sequence>MKILIASSFLLPSVGGLWNYVEQLTRGLRRSGHEADILARDPHSENYYILNQGDILEATIVRGVVRPKITSFFLRQISDMDPWINEREIERYSLELASSYFNLRKYDLIHTQDIIATTALSRVKPGNTPLIATIHGCLLDEYMDKHMIRGKNTLSYHYGIAQEYYGITSSNITIVPSVWFKNYLKRKFGIPDHHLTVVYNGMDTELFRNRMKNTESMLNPPDKYIIACTARLSPEKGHIYLLEALGKLKKERNDWVCWLIGDGPLRTELEELSRHLKISDNVIFLGNRDDVPSLLNEADIFVLSSLQESLSYAVIEAQIAGKPILATEAGGITEVVAHGKTGLLSPVGQSEPLYRNLIKVLDDELLRKTLAKNAKLFGEKQWSLTKMIENTLNIYNKFYKLSSAPLQKEEA</sequence>
<evidence type="ECO:0000313" key="4">
    <source>
        <dbReference type="Proteomes" id="UP001596002"/>
    </source>
</evidence>
<evidence type="ECO:0000259" key="2">
    <source>
        <dbReference type="Pfam" id="PF13439"/>
    </source>
</evidence>
<accession>A0ABV9Q411</accession>
<keyword evidence="3" id="KW-0808">Transferase</keyword>
<protein>
    <submittedName>
        <fullName evidence="3">Glycosyltransferase family 4 protein</fullName>
        <ecNumber evidence="3">2.4.-.-</ecNumber>
    </submittedName>
</protein>
<evidence type="ECO:0000259" key="1">
    <source>
        <dbReference type="Pfam" id="PF00534"/>
    </source>
</evidence>
<dbReference type="RefSeq" id="WP_380027536.1">
    <property type="nucleotide sequence ID" value="NZ_JBHSHC010000120.1"/>
</dbReference>